<keyword evidence="8" id="KW-0902">Two-component regulatory system</keyword>
<dbReference type="PANTHER" id="PTHR24421">
    <property type="entry name" value="NITRATE/NITRITE SENSOR PROTEIN NARX-RELATED"/>
    <property type="match status" value="1"/>
</dbReference>
<keyword evidence="6 12" id="KW-0418">Kinase</keyword>
<dbReference type="Gene3D" id="3.30.565.10">
    <property type="entry name" value="Histidine kinase-like ATPase, C-terminal domain"/>
    <property type="match status" value="1"/>
</dbReference>
<evidence type="ECO:0000256" key="5">
    <source>
        <dbReference type="ARBA" id="ARBA00022741"/>
    </source>
</evidence>
<dbReference type="CDD" id="cd16917">
    <property type="entry name" value="HATPase_UhpB-NarQ-NarX-like"/>
    <property type="match status" value="1"/>
</dbReference>
<keyword evidence="7" id="KW-0067">ATP-binding</keyword>
<evidence type="ECO:0000256" key="3">
    <source>
        <dbReference type="ARBA" id="ARBA00022553"/>
    </source>
</evidence>
<dbReference type="Pfam" id="PF02518">
    <property type="entry name" value="HATPase_c"/>
    <property type="match status" value="1"/>
</dbReference>
<evidence type="ECO:0000259" key="11">
    <source>
        <dbReference type="SMART" id="SM00387"/>
    </source>
</evidence>
<protein>
    <recommendedName>
        <fullName evidence="2">histidine kinase</fullName>
        <ecNumber evidence="2">2.7.13.3</ecNumber>
    </recommendedName>
</protein>
<feature type="transmembrane region" description="Helical" evidence="10">
    <location>
        <begin position="147"/>
        <end position="165"/>
    </location>
</feature>
<sequence length="376" mass="40929">MVMTRPVPWVSPVLCLAVLLGGVYYAVVEAGPSPRTAGFAASLLLLAGLDVLDGRLPSPGRRLPPLDGRLWQVVLLAARIVLYLAAGALDVSGIARVLFVLVPFTAYFAFGRRTSVALGVACVASLVTVFSVRVEDWQTRSEYVSDVVMFGLGIVLSITMASVAVRERDARMRLERTMRDAEALSAERERTRLAREIHDSLGHHLTAIGIQLEKAETFADLDPGAARDALSNARWSADRALTEVRQSVRTLGRHPFRLTEALNDLIDHLNNDSLAISLDVTGDDQDRPLAPLTAVYRTAQEALTNACRHSEATHIRLSLAYEEKGASLVVTDDGRGFDLREGFGLRGMRERIAHIGGRMELASAPGRTTVSVTVPW</sequence>
<accession>A0ABX8QZ29</accession>
<keyword evidence="13" id="KW-1185">Reference proteome</keyword>
<gene>
    <name evidence="12" type="ORF">AGRA3207_004767</name>
</gene>
<dbReference type="InterPro" id="IPR011712">
    <property type="entry name" value="Sig_transdc_His_kin_sub3_dim/P"/>
</dbReference>
<feature type="transmembrane region" description="Helical" evidence="10">
    <location>
        <begin position="7"/>
        <end position="27"/>
    </location>
</feature>
<dbReference type="InterPro" id="IPR003594">
    <property type="entry name" value="HATPase_dom"/>
</dbReference>
<dbReference type="SUPFAM" id="SSF55874">
    <property type="entry name" value="ATPase domain of HSP90 chaperone/DNA topoisomerase II/histidine kinase"/>
    <property type="match status" value="1"/>
</dbReference>
<keyword evidence="4" id="KW-0808">Transferase</keyword>
<evidence type="ECO:0000256" key="6">
    <source>
        <dbReference type="ARBA" id="ARBA00022777"/>
    </source>
</evidence>
<dbReference type="RefSeq" id="WP_231329282.1">
    <property type="nucleotide sequence ID" value="NZ_CP059572.1"/>
</dbReference>
<evidence type="ECO:0000256" key="4">
    <source>
        <dbReference type="ARBA" id="ARBA00022679"/>
    </source>
</evidence>
<evidence type="ECO:0000256" key="1">
    <source>
        <dbReference type="ARBA" id="ARBA00000085"/>
    </source>
</evidence>
<feature type="domain" description="Histidine kinase/HSP90-like ATPase" evidence="11">
    <location>
        <begin position="290"/>
        <end position="376"/>
    </location>
</feature>
<keyword evidence="10" id="KW-0472">Membrane</keyword>
<evidence type="ECO:0000256" key="2">
    <source>
        <dbReference type="ARBA" id="ARBA00012438"/>
    </source>
</evidence>
<evidence type="ECO:0000313" key="12">
    <source>
        <dbReference type="EMBL" id="QXJ23591.1"/>
    </source>
</evidence>
<evidence type="ECO:0000256" key="8">
    <source>
        <dbReference type="ARBA" id="ARBA00023012"/>
    </source>
</evidence>
<dbReference type="PANTHER" id="PTHR24421:SF10">
    <property type="entry name" value="NITRATE_NITRITE SENSOR PROTEIN NARQ"/>
    <property type="match status" value="1"/>
</dbReference>
<dbReference type="Pfam" id="PF07730">
    <property type="entry name" value="HisKA_3"/>
    <property type="match status" value="1"/>
</dbReference>
<evidence type="ECO:0000256" key="7">
    <source>
        <dbReference type="ARBA" id="ARBA00022840"/>
    </source>
</evidence>
<name>A0ABX8QZ29_9ACTN</name>
<dbReference type="SMART" id="SM00387">
    <property type="entry name" value="HATPase_c"/>
    <property type="match status" value="1"/>
</dbReference>
<keyword evidence="10" id="KW-1133">Transmembrane helix</keyword>
<keyword evidence="9" id="KW-0175">Coiled coil</keyword>
<dbReference type="EMBL" id="CP059572">
    <property type="protein sequence ID" value="QXJ23591.1"/>
    <property type="molecule type" value="Genomic_DNA"/>
</dbReference>
<dbReference type="Proteomes" id="UP001049518">
    <property type="component" value="Chromosome"/>
</dbReference>
<comment type="catalytic activity">
    <reaction evidence="1">
        <text>ATP + protein L-histidine = ADP + protein N-phospho-L-histidine.</text>
        <dbReference type="EC" id="2.7.13.3"/>
    </reaction>
</comment>
<proteinExistence type="predicted"/>
<evidence type="ECO:0000256" key="10">
    <source>
        <dbReference type="SAM" id="Phobius"/>
    </source>
</evidence>
<evidence type="ECO:0000313" key="13">
    <source>
        <dbReference type="Proteomes" id="UP001049518"/>
    </source>
</evidence>
<keyword evidence="3" id="KW-0597">Phosphoprotein</keyword>
<dbReference type="EC" id="2.7.13.3" evidence="2"/>
<dbReference type="GO" id="GO:0016301">
    <property type="term" value="F:kinase activity"/>
    <property type="evidence" value="ECO:0007669"/>
    <property type="project" value="UniProtKB-KW"/>
</dbReference>
<evidence type="ECO:0000256" key="9">
    <source>
        <dbReference type="SAM" id="Coils"/>
    </source>
</evidence>
<feature type="coiled-coil region" evidence="9">
    <location>
        <begin position="167"/>
        <end position="194"/>
    </location>
</feature>
<dbReference type="InterPro" id="IPR050482">
    <property type="entry name" value="Sensor_HK_TwoCompSys"/>
</dbReference>
<reference evidence="12" key="1">
    <citation type="submission" date="2020-07" db="EMBL/GenBank/DDBJ databases">
        <authorList>
            <person name="Tarantini F.S."/>
            <person name="Hong K.W."/>
            <person name="Chan K.G."/>
        </authorList>
    </citation>
    <scope>NUCLEOTIDE SEQUENCE</scope>
    <source>
        <strain evidence="12">32-07</strain>
    </source>
</reference>
<keyword evidence="10" id="KW-0812">Transmembrane</keyword>
<keyword evidence="5" id="KW-0547">Nucleotide-binding</keyword>
<dbReference type="InterPro" id="IPR036890">
    <property type="entry name" value="HATPase_C_sf"/>
</dbReference>
<feature type="transmembrane region" description="Helical" evidence="10">
    <location>
        <begin position="117"/>
        <end position="135"/>
    </location>
</feature>
<organism evidence="12 13">
    <name type="scientific">Actinomadura graeca</name>
    <dbReference type="NCBI Taxonomy" id="2750812"/>
    <lineage>
        <taxon>Bacteria</taxon>
        <taxon>Bacillati</taxon>
        <taxon>Actinomycetota</taxon>
        <taxon>Actinomycetes</taxon>
        <taxon>Streptosporangiales</taxon>
        <taxon>Thermomonosporaceae</taxon>
        <taxon>Actinomadura</taxon>
    </lineage>
</organism>
<dbReference type="Gene3D" id="1.20.5.1930">
    <property type="match status" value="1"/>
</dbReference>